<keyword evidence="6" id="KW-0808">Transferase</keyword>
<gene>
    <name evidence="13" type="ORF">HOP12_05660</name>
</gene>
<dbReference type="GO" id="GO:0000155">
    <property type="term" value="F:phosphorelay sensor kinase activity"/>
    <property type="evidence" value="ECO:0007669"/>
    <property type="project" value="InterPro"/>
</dbReference>
<dbReference type="InterPro" id="IPR036097">
    <property type="entry name" value="HisK_dim/P_sf"/>
</dbReference>
<comment type="caution">
    <text evidence="13">The sequence shown here is derived from an EMBL/GenBank/DDBJ whole genome shotgun (WGS) entry which is preliminary data.</text>
</comment>
<evidence type="ECO:0000256" key="10">
    <source>
        <dbReference type="SAM" id="Phobius"/>
    </source>
</evidence>
<dbReference type="InterPro" id="IPR050980">
    <property type="entry name" value="2C_sensor_his_kinase"/>
</dbReference>
<dbReference type="PANTHER" id="PTHR44936:SF10">
    <property type="entry name" value="SENSOR PROTEIN RSTB"/>
    <property type="match status" value="1"/>
</dbReference>
<dbReference type="GO" id="GO:0005524">
    <property type="term" value="F:ATP binding"/>
    <property type="evidence" value="ECO:0007669"/>
    <property type="project" value="UniProtKB-KW"/>
</dbReference>
<evidence type="ECO:0000256" key="3">
    <source>
        <dbReference type="ARBA" id="ARBA00012438"/>
    </source>
</evidence>
<dbReference type="InterPro" id="IPR005467">
    <property type="entry name" value="His_kinase_dom"/>
</dbReference>
<comment type="catalytic activity">
    <reaction evidence="1">
        <text>ATP + protein L-histidine = ADP + protein N-phospho-L-histidine.</text>
        <dbReference type="EC" id="2.7.13.3"/>
    </reaction>
</comment>
<reference evidence="13 14" key="1">
    <citation type="submission" date="2020-04" db="EMBL/GenBank/DDBJ databases">
        <title>Metagenomic profiling of ammonia- and methane-oxidizing microorganisms in a Dutch drinking water treatment plant.</title>
        <authorList>
            <person name="Poghosyan L."/>
            <person name="Leucker S."/>
        </authorList>
    </citation>
    <scope>NUCLEOTIDE SEQUENCE [LARGE SCALE GENOMIC DNA]</scope>
    <source>
        <strain evidence="13">S-RSF-IL-03</strain>
    </source>
</reference>
<feature type="transmembrane region" description="Helical" evidence="10">
    <location>
        <begin position="6"/>
        <end position="27"/>
    </location>
</feature>
<evidence type="ECO:0000313" key="13">
    <source>
        <dbReference type="EMBL" id="NOT33642.1"/>
    </source>
</evidence>
<evidence type="ECO:0000259" key="12">
    <source>
        <dbReference type="PROSITE" id="PS50885"/>
    </source>
</evidence>
<evidence type="ECO:0000256" key="2">
    <source>
        <dbReference type="ARBA" id="ARBA00004651"/>
    </source>
</evidence>
<dbReference type="SMART" id="SM00387">
    <property type="entry name" value="HATPase_c"/>
    <property type="match status" value="1"/>
</dbReference>
<evidence type="ECO:0000256" key="4">
    <source>
        <dbReference type="ARBA" id="ARBA00022475"/>
    </source>
</evidence>
<keyword evidence="7" id="KW-0547">Nucleotide-binding</keyword>
<comment type="subcellular location">
    <subcellularLocation>
        <location evidence="2">Cell membrane</location>
        <topology evidence="2">Multi-pass membrane protein</topology>
    </subcellularLocation>
</comment>
<dbReference type="Gene3D" id="1.10.287.130">
    <property type="match status" value="1"/>
</dbReference>
<dbReference type="InterPro" id="IPR003660">
    <property type="entry name" value="HAMP_dom"/>
</dbReference>
<evidence type="ECO:0000256" key="1">
    <source>
        <dbReference type="ARBA" id="ARBA00000085"/>
    </source>
</evidence>
<organism evidence="13 14">
    <name type="scientific">Eiseniibacteriota bacterium</name>
    <dbReference type="NCBI Taxonomy" id="2212470"/>
    <lineage>
        <taxon>Bacteria</taxon>
        <taxon>Candidatus Eiseniibacteriota</taxon>
    </lineage>
</organism>
<evidence type="ECO:0000256" key="9">
    <source>
        <dbReference type="ARBA" id="ARBA00022840"/>
    </source>
</evidence>
<dbReference type="PRINTS" id="PR00344">
    <property type="entry name" value="BCTRLSENSOR"/>
</dbReference>
<dbReference type="InterPro" id="IPR036890">
    <property type="entry name" value="HATPase_C_sf"/>
</dbReference>
<evidence type="ECO:0000313" key="14">
    <source>
        <dbReference type="Proteomes" id="UP000580839"/>
    </source>
</evidence>
<accession>A0A849SE38</accession>
<proteinExistence type="predicted"/>
<dbReference type="InterPro" id="IPR003661">
    <property type="entry name" value="HisK_dim/P_dom"/>
</dbReference>
<dbReference type="SUPFAM" id="SSF55874">
    <property type="entry name" value="ATPase domain of HSP90 chaperone/DNA topoisomerase II/histidine kinase"/>
    <property type="match status" value="1"/>
</dbReference>
<dbReference type="CDD" id="cd06225">
    <property type="entry name" value="HAMP"/>
    <property type="match status" value="1"/>
</dbReference>
<dbReference type="PROSITE" id="PS50109">
    <property type="entry name" value="HIS_KIN"/>
    <property type="match status" value="1"/>
</dbReference>
<feature type="transmembrane region" description="Helical" evidence="10">
    <location>
        <begin position="198"/>
        <end position="219"/>
    </location>
</feature>
<dbReference type="SUPFAM" id="SSF158472">
    <property type="entry name" value="HAMP domain-like"/>
    <property type="match status" value="1"/>
</dbReference>
<feature type="domain" description="Histidine kinase" evidence="11">
    <location>
        <begin position="293"/>
        <end position="500"/>
    </location>
</feature>
<feature type="domain" description="HAMP" evidence="12">
    <location>
        <begin position="224"/>
        <end position="276"/>
    </location>
</feature>
<keyword evidence="8" id="KW-0418">Kinase</keyword>
<dbReference type="InterPro" id="IPR004358">
    <property type="entry name" value="Sig_transdc_His_kin-like_C"/>
</dbReference>
<dbReference type="Gene3D" id="1.10.8.500">
    <property type="entry name" value="HAMP domain in histidine kinase"/>
    <property type="match status" value="1"/>
</dbReference>
<dbReference type="CDD" id="cd00075">
    <property type="entry name" value="HATPase"/>
    <property type="match status" value="1"/>
</dbReference>
<dbReference type="SMART" id="SM00304">
    <property type="entry name" value="HAMP"/>
    <property type="match status" value="1"/>
</dbReference>
<dbReference type="AlphaFoldDB" id="A0A849SE38"/>
<dbReference type="Proteomes" id="UP000580839">
    <property type="component" value="Unassembled WGS sequence"/>
</dbReference>
<dbReference type="GO" id="GO:0005886">
    <property type="term" value="C:plasma membrane"/>
    <property type="evidence" value="ECO:0007669"/>
    <property type="project" value="UniProtKB-SubCell"/>
</dbReference>
<keyword evidence="5" id="KW-0597">Phosphoprotein</keyword>
<keyword evidence="4" id="KW-1003">Cell membrane</keyword>
<evidence type="ECO:0000256" key="8">
    <source>
        <dbReference type="ARBA" id="ARBA00022777"/>
    </source>
</evidence>
<dbReference type="EMBL" id="JABFRW010000060">
    <property type="protein sequence ID" value="NOT33642.1"/>
    <property type="molecule type" value="Genomic_DNA"/>
</dbReference>
<evidence type="ECO:0000256" key="5">
    <source>
        <dbReference type="ARBA" id="ARBA00022553"/>
    </source>
</evidence>
<dbReference type="SUPFAM" id="SSF47384">
    <property type="entry name" value="Homodimeric domain of signal transducing histidine kinase"/>
    <property type="match status" value="1"/>
</dbReference>
<protein>
    <recommendedName>
        <fullName evidence="3">histidine kinase</fullName>
        <ecNumber evidence="3">2.7.13.3</ecNumber>
    </recommendedName>
</protein>
<dbReference type="PROSITE" id="PS50885">
    <property type="entry name" value="HAMP"/>
    <property type="match status" value="1"/>
</dbReference>
<dbReference type="EC" id="2.7.13.3" evidence="3"/>
<evidence type="ECO:0000259" key="11">
    <source>
        <dbReference type="PROSITE" id="PS50109"/>
    </source>
</evidence>
<name>A0A849SE38_UNCEI</name>
<dbReference type="SMART" id="SM00388">
    <property type="entry name" value="HisKA"/>
    <property type="match status" value="1"/>
</dbReference>
<dbReference type="Gene3D" id="3.30.565.10">
    <property type="entry name" value="Histidine kinase-like ATPase, C-terminal domain"/>
    <property type="match status" value="1"/>
</dbReference>
<keyword evidence="9" id="KW-0067">ATP-binding</keyword>
<keyword evidence="10" id="KW-0472">Membrane</keyword>
<keyword evidence="10" id="KW-0812">Transmembrane</keyword>
<keyword evidence="10" id="KW-1133">Transmembrane helix</keyword>
<evidence type="ECO:0000256" key="7">
    <source>
        <dbReference type="ARBA" id="ARBA00022741"/>
    </source>
</evidence>
<dbReference type="InterPro" id="IPR003594">
    <property type="entry name" value="HATPase_dom"/>
</dbReference>
<dbReference type="PANTHER" id="PTHR44936">
    <property type="entry name" value="SENSOR PROTEIN CREC"/>
    <property type="match status" value="1"/>
</dbReference>
<dbReference type="Pfam" id="PF00672">
    <property type="entry name" value="HAMP"/>
    <property type="match status" value="1"/>
</dbReference>
<evidence type="ECO:0000256" key="6">
    <source>
        <dbReference type="ARBA" id="ARBA00022679"/>
    </source>
</evidence>
<sequence length="503" mass="54773">MTLRSRLVLAFLALALIPLGILTFFMLDRLERSIALWNTPGVDRALQSALEVSKASVVRLESTVRAQAETWAEALPSGRLDVERREAVRAALPAASLDFLQIYRRDATGWALVDELTPIGVIPPSRFDLSERVTESLAADRVIRSSEGALVGLWPAGPSHVVAAGYYVPPDFFGDMERVGEGVGFYRRFGIIRDVTRVALIALVLGLVGALTLASFLVANRLARSMTQPLRALEEAVGRVAGGDLTARITPVGAREWVALGHSFNDMTGRLAEAQERVVQAEREAAWREVARRLAHEFKNLITPMGLSLHRLRRRVESVDVAQRAVVEDSLAGIGDGVEQLGRLAEQFSQFARLPEPRHEPLDLADVVRSAVRLHEPEGVQVELDATREVPVLGDRLLLSRAIHNLILNACEASPRGGTVEVQVHATGERAVVEVLDRGSGLDPVLRGQLFEPYVSTKRRGSGLGLSLVRDVAQQHGGMVTLDDRAEGGARAALELPLAQHAE</sequence>
<dbReference type="Pfam" id="PF02518">
    <property type="entry name" value="HATPase_c"/>
    <property type="match status" value="1"/>
</dbReference>